<dbReference type="SUPFAM" id="SSF69318">
    <property type="entry name" value="Integrin alpha N-terminal domain"/>
    <property type="match status" value="1"/>
</dbReference>
<dbReference type="EMBL" id="MFYX01000063">
    <property type="protein sequence ID" value="OGK05085.1"/>
    <property type="molecule type" value="Genomic_DNA"/>
</dbReference>
<dbReference type="Proteomes" id="UP000179243">
    <property type="component" value="Unassembled WGS sequence"/>
</dbReference>
<reference evidence="1 2" key="1">
    <citation type="journal article" date="2016" name="Nat. Commun.">
        <title>Thousands of microbial genomes shed light on interconnected biogeochemical processes in an aquifer system.</title>
        <authorList>
            <person name="Anantharaman K."/>
            <person name="Brown C.T."/>
            <person name="Hug L.A."/>
            <person name="Sharon I."/>
            <person name="Castelle C.J."/>
            <person name="Probst A.J."/>
            <person name="Thomas B.C."/>
            <person name="Singh A."/>
            <person name="Wilkins M.J."/>
            <person name="Karaoz U."/>
            <person name="Brodie E.L."/>
            <person name="Williams K.H."/>
            <person name="Hubbard S.S."/>
            <person name="Banfield J.F."/>
        </authorList>
    </citation>
    <scope>NUCLEOTIDE SEQUENCE [LARGE SCALE GENOMIC DNA]</scope>
</reference>
<dbReference type="Gene3D" id="2.180.10.10">
    <property type="entry name" value="RHS repeat-associated core"/>
    <property type="match status" value="1"/>
</dbReference>
<comment type="caution">
    <text evidence="1">The sequence shown here is derived from an EMBL/GenBank/DDBJ whole genome shotgun (WGS) entry which is preliminary data.</text>
</comment>
<accession>A0A1F7FEH8</accession>
<proteinExistence type="predicted"/>
<dbReference type="InterPro" id="IPR028994">
    <property type="entry name" value="Integrin_alpha_N"/>
</dbReference>
<evidence type="ECO:0000313" key="1">
    <source>
        <dbReference type="EMBL" id="OGK05085.1"/>
    </source>
</evidence>
<sequence>MGPIKPGGDRLYAIREIDRSRLWVAYYNKSTKSFTIRSLNGGKFRNVFFNYPFLVVFDDDGDWGYKSYQVTRNGTNISWSPIKFIKNTYDGQNKTSEEMDVFRFSNVKSLHWNYNPIIYDNENGVVLRFVPAHNAMRHLSSNAMIDGTGGVASTIPEQMIVDQASQAIRKAPEIITDNVILAMNQSDMWEQNTDIEEFNEQQEYAVGFDGKMQLVNTIDADQNTLNAYYIDCSKDFDLPVYVGGLTSDDEDEPDFNFNCNTWGVFRRIPANFNVNKFARKFDKNDTWDDAKDYPAIKLGISQDEAFIDYTRSQHDFVVITYEGKMTILRDVMNNESSCSDELGEPEYIASYFIYDMNKDGYDDLEYYLTSSTDKRKIYYGGTNPGFLTPPNFNPPTALDNSSPLVSSTRDVKHCAATYVTRNGTHVLVEANTQTEGQFYLWASNRSSETLITGGGDVVMIGEHQARYLHGKSYVIYFGNVNSDNKSVSITNVYLPDENELESAYDYFSQGEPYNIDFHNVIAVGDFNGNGFSDIATTSGVYMDYTVPFLNMSFEVNVQKKFALDSNYTKTIVTGVKLLDNNADIDYVYADSFANDDTQLGFGKTMRRTTGADKTTPVVAKNILAKDKGLTGQALAAISGFPGEEDMVPFVRYANELLITTRFDEDRERYVMPGKKMINIYDKLTNKTISSWPKDVCYWYPKETKQLESDGNDLLMTRKENIINSTNGEISSVDESPYITSASNPSNQAYHLITDNIYAYTGVSGMKATGTNQISQIGASSTTAKWLDGKDTLIAHSVASYTRDWNSDGTNDIGYLQNATSNDVSYFNNNLGNSGNVYSVTNQVVYDENGNPSQTTDGMTNSSLTSDKKVGFTRTEYDHMKRPVYSIKFDERTKHAEKDYWGENFDGATTPFNSLQSWSFKAGSASYSTTQHEFKELTPSNYALQTSQFPVRINVSYCVEFDAFASGDDFNLEVYRESAPSAAKRYQVVVHAESTVTHFKYVFQPVNNVTSDRLIILKYGNGKLVLDNVLFYPFGSSIALTSYNAINQPEVTIQGGGARTHNLYLSDGVAIGTANSERAITSWKDYYLMSGAAPGVFNDPNMQQNVTFVNGNYLPYWSFEQDECLSNANPEAWKSVGSTCLIGTGAAIYGKKILSKTFSNSSPTDEIYMQFNEDHAVYRNIRGAAQLTLTFWALSLTGQQITLHVGFGSLTTDVVVSGFAWKRFSLVMPNVQPVSGAYRLSITGSSSPSQIIYFDGFILEKGLNSNEPVVVTKMFDAFGNVIQNQSMDLDYSQADLTNGKLVVDRIEFDHLNRVLRQSLPLEYSLSPSDWTVNVLRGFDKALTDPSSIFWRGIANAYPYHEYEYYNVPGNHLKKVKRPGELHSQDIEYTYGIETMPNTPVGNLQISTPVIVTTQNYKAKDGGSDVFERSYADPLGRIVKQEKEYTEEGKKKVDSTRYIYNYQGKVEKIIRPKDASVPVAGKYETFEYNSAGQLMKKGGSNYKGKAYTYCYDVAGNLCIMQDPNGSEGRYFYWYAYDGLNRLVSVKKVTDVPIVVLYESTNKYLLNRNRIIQTVSNTEQFPWVRNPLAIQLLGNKYDDLVGENGFKDSLEYWDDNVRRHKQGSIYFENQYGRLASSFVNNDFGQSLVENSYSYSRNGNVSLYTQKVVGESYTNFTNYYHYASGMLSGYGYDMGIPAHWASSMAYAITYDGRGNIDSVNSTPSSFKYAYNEYNKVKQFTDCRGYGPWLMQNTYSLRGLLEKTEWRHKKQDQNEVALFTEELDYSGRRDDNITQSEIDYAYLLTGAISHYTRKNEYTYDDVGRLTETNMYDNGASLTETRTYSYYADGNILGKTDQSGSYSYLYEPASDKLAEVKKEGNTYKQYVYDENGNMVQDNEKRIRLKYDWRNLPVEAKSYDATQFNEYLATSKGIAKKAVAFIYDAAGNRVAKMEFKYK</sequence>
<protein>
    <submittedName>
        <fullName evidence="1">Uncharacterized protein</fullName>
    </submittedName>
</protein>
<organism evidence="1 2">
    <name type="scientific">Candidatus Raymondbacteria bacterium RIFOXYD12_FULL_49_13</name>
    <dbReference type="NCBI Taxonomy" id="1817890"/>
    <lineage>
        <taxon>Bacteria</taxon>
        <taxon>Raymondiibacteriota</taxon>
    </lineage>
</organism>
<gene>
    <name evidence="1" type="ORF">A2519_11740</name>
</gene>
<evidence type="ECO:0000313" key="2">
    <source>
        <dbReference type="Proteomes" id="UP000179243"/>
    </source>
</evidence>
<name>A0A1F7FEH8_UNCRA</name>